<dbReference type="OrthoDB" id="5288867at2"/>
<feature type="domain" description="AAA+ ATPase" evidence="2">
    <location>
        <begin position="141"/>
        <end position="273"/>
    </location>
</feature>
<organism evidence="3 4">
    <name type="scientific">Bdellovibrio bacteriovorus</name>
    <dbReference type="NCBI Taxonomy" id="959"/>
    <lineage>
        <taxon>Bacteria</taxon>
        <taxon>Pseudomonadati</taxon>
        <taxon>Bdellovibrionota</taxon>
        <taxon>Bdellovibrionia</taxon>
        <taxon>Bdellovibrionales</taxon>
        <taxon>Pseudobdellovibrionaceae</taxon>
        <taxon>Bdellovibrio</taxon>
    </lineage>
</organism>
<evidence type="ECO:0000313" key="4">
    <source>
        <dbReference type="Proteomes" id="UP000075391"/>
    </source>
</evidence>
<dbReference type="InterPro" id="IPR027417">
    <property type="entry name" value="P-loop_NTPase"/>
</dbReference>
<dbReference type="SUPFAM" id="SSF52540">
    <property type="entry name" value="P-loop containing nucleoside triphosphate hydrolases"/>
    <property type="match status" value="1"/>
</dbReference>
<dbReference type="GO" id="GO:0016887">
    <property type="term" value="F:ATP hydrolysis activity"/>
    <property type="evidence" value="ECO:0007669"/>
    <property type="project" value="InterPro"/>
</dbReference>
<accession>A0A150WIJ9</accession>
<sequence length="370" mass="40553">MSDKSSVFKQTIQQNLGPVLKYLDDKGVSEILINGHQEIFVEKKGKLERVPETFPSEDDLRAAVNSIAQSVGRRIDDESPRLDARLPDGSRIAAVIPPMSRKGTTLSIRKFTNNKITFADYIKFGAITEDGARFLDICMFLGKNIIVSGGTGSGKTTLLSLLCTRIPKGQRVMVIEDSSELQVDYEHVVMFETRQADQMGKGEVSIKDLLKSALRLRPDRIIVGEVRSSEALELLNAMNTGHKGCMGTVHANTPEDAIVRLEALAQGGDGKISEKALRSQVVSAIEIIIQVSRFSDGSRRIAAISEVRGFNSDGSYNVVPIFEMSRLTRRPDGTLEGKLQATGAVPTFMDEIIDNNLPFPKSKFSKPQAA</sequence>
<name>A0A150WIJ9_BDEBC</name>
<evidence type="ECO:0000256" key="1">
    <source>
        <dbReference type="ARBA" id="ARBA00006611"/>
    </source>
</evidence>
<dbReference type="Pfam" id="PF00437">
    <property type="entry name" value="T2SSE"/>
    <property type="match status" value="1"/>
</dbReference>
<protein>
    <submittedName>
        <fullName evidence="3">Pilus assembly protein</fullName>
    </submittedName>
</protein>
<dbReference type="Gene3D" id="3.30.450.370">
    <property type="match status" value="1"/>
</dbReference>
<dbReference type="InterPro" id="IPR050921">
    <property type="entry name" value="T4SS_GSP_E_ATPase"/>
</dbReference>
<gene>
    <name evidence="3" type="ORF">AZI85_05355</name>
</gene>
<dbReference type="PANTHER" id="PTHR30486">
    <property type="entry name" value="TWITCHING MOTILITY PROTEIN PILT"/>
    <property type="match status" value="1"/>
</dbReference>
<dbReference type="CDD" id="cd01130">
    <property type="entry name" value="VirB11-like_ATPase"/>
    <property type="match status" value="1"/>
</dbReference>
<dbReference type="RefSeq" id="WP_063243802.1">
    <property type="nucleotide sequence ID" value="NZ_LUKF01000014.1"/>
</dbReference>
<dbReference type="AlphaFoldDB" id="A0A150WIJ9"/>
<dbReference type="InterPro" id="IPR003593">
    <property type="entry name" value="AAA+_ATPase"/>
</dbReference>
<dbReference type="EMBL" id="LUKF01000014">
    <property type="protein sequence ID" value="KYG63456.1"/>
    <property type="molecule type" value="Genomic_DNA"/>
</dbReference>
<evidence type="ECO:0000313" key="3">
    <source>
        <dbReference type="EMBL" id="KYG63456.1"/>
    </source>
</evidence>
<dbReference type="Gene3D" id="3.40.50.300">
    <property type="entry name" value="P-loop containing nucleotide triphosphate hydrolases"/>
    <property type="match status" value="1"/>
</dbReference>
<evidence type="ECO:0000259" key="2">
    <source>
        <dbReference type="SMART" id="SM00382"/>
    </source>
</evidence>
<proteinExistence type="inferred from homology"/>
<dbReference type="Proteomes" id="UP000075391">
    <property type="component" value="Unassembled WGS sequence"/>
</dbReference>
<comment type="caution">
    <text evidence="3">The sequence shown here is derived from an EMBL/GenBank/DDBJ whole genome shotgun (WGS) entry which is preliminary data.</text>
</comment>
<reference evidence="3 4" key="1">
    <citation type="submission" date="2016-03" db="EMBL/GenBank/DDBJ databases">
        <authorList>
            <person name="Ploux O."/>
        </authorList>
    </citation>
    <scope>NUCLEOTIDE SEQUENCE [LARGE SCALE GENOMIC DNA]</scope>
    <source>
        <strain evidence="3 4">BER2</strain>
    </source>
</reference>
<dbReference type="PANTHER" id="PTHR30486:SF15">
    <property type="entry name" value="TYPE II_IV SECRETION SYSTEM ATPASE"/>
    <property type="match status" value="1"/>
</dbReference>
<comment type="similarity">
    <text evidence="1">Belongs to the GSP E family.</text>
</comment>
<dbReference type="SMART" id="SM00382">
    <property type="entry name" value="AAA"/>
    <property type="match status" value="1"/>
</dbReference>
<dbReference type="InterPro" id="IPR001482">
    <property type="entry name" value="T2SS/T4SS_dom"/>
</dbReference>